<dbReference type="PANTHER" id="PTHR34351">
    <property type="entry name" value="SLR1927 PROTEIN-RELATED"/>
    <property type="match status" value="1"/>
</dbReference>
<sequence length="466" mass="50763">MTTTEQPPVAPDAPAAPPTPAAPRRPRTSSRVAAAAGARRLRRGALSGLAGSRSGIAVVRGWLFALWRLVVPVARRVWVVVGPVVVVITPVGWLVLLFSGLSIALSAIFGWQEFTYLGTVLLASVALSTVFLFGRASYGVLVELNPRRVVVGDRAMGRMLVTNIGPRPLSPTRMELPVGKGVAEFQLPAMQPKEEHEELFAVPTNKRAVIVAGPAESVRGDQLGLLRRALKWADAVDLFVHPRTVRLLPTAAGLVRDLEGQVSKTITNNDIAFHALRPYVPGDDRRYVHWRTSARIGQLMVRQFNETRRSQLTMIHTSRNDLYASEEEFELAISVTASIAAQVIRDGVQMNVVSETGVWRTQSVTSMLDSSCRIDPVGKIFPTVREFARERTKRLPAPSVVMMIGGSRMTTAEYRSVESLFGQDTSQVAFHVELGAQPKIASVAGLTVITIGDLDDLSRLVRGISS</sequence>
<evidence type="ECO:0000259" key="3">
    <source>
        <dbReference type="Pfam" id="PF01882"/>
    </source>
</evidence>
<evidence type="ECO:0000256" key="2">
    <source>
        <dbReference type="SAM" id="Phobius"/>
    </source>
</evidence>
<keyword evidence="2" id="KW-0812">Transmembrane</keyword>
<organism evidence="4 5">
    <name type="scientific">Conyzicola nivalis</name>
    <dbReference type="NCBI Taxonomy" id="1477021"/>
    <lineage>
        <taxon>Bacteria</taxon>
        <taxon>Bacillati</taxon>
        <taxon>Actinomycetota</taxon>
        <taxon>Actinomycetes</taxon>
        <taxon>Micrococcales</taxon>
        <taxon>Microbacteriaceae</taxon>
        <taxon>Conyzicola</taxon>
    </lineage>
</organism>
<feature type="domain" description="DUF58" evidence="3">
    <location>
        <begin position="276"/>
        <end position="356"/>
    </location>
</feature>
<dbReference type="RefSeq" id="WP_354024299.1">
    <property type="nucleotide sequence ID" value="NZ_JBEPSJ010000001.1"/>
</dbReference>
<feature type="region of interest" description="Disordered" evidence="1">
    <location>
        <begin position="1"/>
        <end position="29"/>
    </location>
</feature>
<evidence type="ECO:0000313" key="4">
    <source>
        <dbReference type="EMBL" id="MET4582152.1"/>
    </source>
</evidence>
<dbReference type="Proteomes" id="UP001549257">
    <property type="component" value="Unassembled WGS sequence"/>
</dbReference>
<keyword evidence="2" id="KW-1133">Transmembrane helix</keyword>
<keyword evidence="5" id="KW-1185">Reference proteome</keyword>
<comment type="caution">
    <text evidence="4">The sequence shown here is derived from an EMBL/GenBank/DDBJ whole genome shotgun (WGS) entry which is preliminary data.</text>
</comment>
<protein>
    <recommendedName>
        <fullName evidence="3">DUF58 domain-containing protein</fullName>
    </recommendedName>
</protein>
<name>A0ABV2QM63_9MICO</name>
<gene>
    <name evidence="4" type="ORF">ABIE21_001642</name>
</gene>
<accession>A0ABV2QM63</accession>
<keyword evidence="2" id="KW-0472">Membrane</keyword>
<dbReference type="Pfam" id="PF01882">
    <property type="entry name" value="DUF58"/>
    <property type="match status" value="1"/>
</dbReference>
<feature type="transmembrane region" description="Helical" evidence="2">
    <location>
        <begin position="77"/>
        <end position="110"/>
    </location>
</feature>
<feature type="transmembrane region" description="Helical" evidence="2">
    <location>
        <begin position="50"/>
        <end position="70"/>
    </location>
</feature>
<feature type="compositionally biased region" description="Pro residues" evidence="1">
    <location>
        <begin position="8"/>
        <end position="23"/>
    </location>
</feature>
<proteinExistence type="predicted"/>
<dbReference type="EMBL" id="JBEPSJ010000001">
    <property type="protein sequence ID" value="MET4582152.1"/>
    <property type="molecule type" value="Genomic_DNA"/>
</dbReference>
<dbReference type="InterPro" id="IPR002881">
    <property type="entry name" value="DUF58"/>
</dbReference>
<feature type="transmembrane region" description="Helical" evidence="2">
    <location>
        <begin position="116"/>
        <end position="138"/>
    </location>
</feature>
<evidence type="ECO:0000256" key="1">
    <source>
        <dbReference type="SAM" id="MobiDB-lite"/>
    </source>
</evidence>
<evidence type="ECO:0000313" key="5">
    <source>
        <dbReference type="Proteomes" id="UP001549257"/>
    </source>
</evidence>
<reference evidence="4 5" key="1">
    <citation type="submission" date="2024-06" db="EMBL/GenBank/DDBJ databases">
        <title>Sorghum-associated microbial communities from plants grown in Nebraska, USA.</title>
        <authorList>
            <person name="Schachtman D."/>
        </authorList>
    </citation>
    <scope>NUCLEOTIDE SEQUENCE [LARGE SCALE GENOMIC DNA]</scope>
    <source>
        <strain evidence="4 5">2857</strain>
    </source>
</reference>